<accession>A0ABU5YBU0</accession>
<evidence type="ECO:0000313" key="3">
    <source>
        <dbReference type="Proteomes" id="UP001324270"/>
    </source>
</evidence>
<comment type="caution">
    <text evidence="2">The sequence shown here is derived from an EMBL/GenBank/DDBJ whole genome shotgun (WGS) entry which is preliminary data.</text>
</comment>
<reference evidence="2 3" key="1">
    <citation type="submission" date="2023-12" db="EMBL/GenBank/DDBJ databases">
        <title>Genomic sequences of Capnocytophaga and Parvimonas strains.</title>
        <authorList>
            <person name="Watt R.M."/>
            <person name="Wang M."/>
            <person name="Yang T."/>
            <person name="Tong W.M."/>
        </authorList>
    </citation>
    <scope>NUCLEOTIDE SEQUENCE [LARGE SCALE GENOMIC DNA]</scope>
    <source>
        <strain evidence="2 3">CCUG 13156</strain>
    </source>
</reference>
<dbReference type="Proteomes" id="UP001324270">
    <property type="component" value="Unassembled WGS sequence"/>
</dbReference>
<dbReference type="EMBL" id="JAYKBV010000021">
    <property type="protein sequence ID" value="MEB3041433.1"/>
    <property type="molecule type" value="Genomic_DNA"/>
</dbReference>
<keyword evidence="1" id="KW-0732">Signal</keyword>
<proteinExistence type="predicted"/>
<sequence length="308" mass="35902">MKNIILTLAILLFNCHNAQNTGEMKIQQIPLEKQITYGISLSMRVPYELYINDIKADCDYVGANSGVDMNPYILKNGKYKVKLRIFPAFKAGEKLIASKDIKNSNISFGSYIRNKETDEILNYEDKLLPITAPTIDVPYFEQEWEVEITKLPYELEGWSKGQDLRKWDKDKLEKKVVAYYQKLWRILNNGEGEKYVEVWKKADQELFSYYYTTQERYLKLVENTIEDVEEYCKGTMIPLEDYEMKLYAEGKLVCLERKTHTKEFNNKSPLDIKGWSPLISKGEKSGAADYPVKLYLPEGSNEFVIIRP</sequence>
<protein>
    <recommendedName>
        <fullName evidence="4">DUF4832 domain-containing protein</fullName>
    </recommendedName>
</protein>
<dbReference type="RefSeq" id="WP_323980021.1">
    <property type="nucleotide sequence ID" value="NZ_JAYKBV010000021.1"/>
</dbReference>
<feature type="signal peptide" evidence="1">
    <location>
        <begin position="1"/>
        <end position="18"/>
    </location>
</feature>
<feature type="chain" id="PRO_5045175989" description="DUF4832 domain-containing protein" evidence="1">
    <location>
        <begin position="19"/>
        <end position="308"/>
    </location>
</feature>
<evidence type="ECO:0000256" key="1">
    <source>
        <dbReference type="SAM" id="SignalP"/>
    </source>
</evidence>
<organism evidence="2 3">
    <name type="scientific">Capnocytophaga gingivalis</name>
    <dbReference type="NCBI Taxonomy" id="1017"/>
    <lineage>
        <taxon>Bacteria</taxon>
        <taxon>Pseudomonadati</taxon>
        <taxon>Bacteroidota</taxon>
        <taxon>Flavobacteriia</taxon>
        <taxon>Flavobacteriales</taxon>
        <taxon>Flavobacteriaceae</taxon>
        <taxon>Capnocytophaga</taxon>
    </lineage>
</organism>
<name>A0ABU5YBU0_9FLAO</name>
<keyword evidence="3" id="KW-1185">Reference proteome</keyword>
<evidence type="ECO:0008006" key="4">
    <source>
        <dbReference type="Google" id="ProtNLM"/>
    </source>
</evidence>
<gene>
    <name evidence="2" type="ORF">VJJ49_12155</name>
</gene>
<evidence type="ECO:0000313" key="2">
    <source>
        <dbReference type="EMBL" id="MEB3041433.1"/>
    </source>
</evidence>